<dbReference type="SUPFAM" id="SSF58038">
    <property type="entry name" value="SNARE fusion complex"/>
    <property type="match status" value="1"/>
</dbReference>
<dbReference type="PANTHER" id="PTHR21230">
    <property type="entry name" value="VESICLE TRANSPORT V-SNARE PROTEIN VTI1-RELATED"/>
    <property type="match status" value="1"/>
</dbReference>
<evidence type="ECO:0000313" key="10">
    <source>
        <dbReference type="Proteomes" id="UP000077755"/>
    </source>
</evidence>
<dbReference type="Pfam" id="PF12352">
    <property type="entry name" value="V-SNARE_C"/>
    <property type="match status" value="1"/>
</dbReference>
<reference evidence="9" key="2">
    <citation type="submission" date="2022-03" db="EMBL/GenBank/DDBJ databases">
        <title>Draft title - Genomic analysis of global carrot germplasm unveils the trajectory of domestication and the origin of high carotenoid orange carrot.</title>
        <authorList>
            <person name="Iorizzo M."/>
            <person name="Ellison S."/>
            <person name="Senalik D."/>
            <person name="Macko-Podgorni A."/>
            <person name="Grzebelus D."/>
            <person name="Bostan H."/>
            <person name="Rolling W."/>
            <person name="Curaba J."/>
            <person name="Simon P."/>
        </authorList>
    </citation>
    <scope>NUCLEOTIDE SEQUENCE</scope>
    <source>
        <tissue evidence="9">Leaf</tissue>
    </source>
</reference>
<proteinExistence type="inferred from homology"/>
<dbReference type="Gramene" id="KZM86267">
    <property type="protein sequence ID" value="KZM86267"/>
    <property type="gene ID" value="DCAR_023401"/>
</dbReference>
<dbReference type="GO" id="GO:0000149">
    <property type="term" value="F:SNARE binding"/>
    <property type="evidence" value="ECO:0007669"/>
    <property type="project" value="TreeGrafter"/>
</dbReference>
<keyword evidence="5" id="KW-1133">Transmembrane helix</keyword>
<dbReference type="KEGG" id="dcr:108193217"/>
<evidence type="ECO:0000256" key="8">
    <source>
        <dbReference type="ARBA" id="ARBA00061068"/>
    </source>
</evidence>
<dbReference type="InterPro" id="IPR000727">
    <property type="entry name" value="T_SNARE_dom"/>
</dbReference>
<dbReference type="OMA" id="IIWRIVD"/>
<dbReference type="GO" id="GO:0015031">
    <property type="term" value="P:protein transport"/>
    <property type="evidence" value="ECO:0007669"/>
    <property type="project" value="UniProtKB-KW"/>
</dbReference>
<comment type="similarity">
    <text evidence="8">Belongs to the novel plant SNARE family.</text>
</comment>
<dbReference type="OrthoDB" id="19261at2759"/>
<dbReference type="PANTHER" id="PTHR21230:SF79">
    <property type="entry name" value="T-SNARE COILED-COIL HOMOLOGY DOMAIN-CONTAINING PROTEIN"/>
    <property type="match status" value="1"/>
</dbReference>
<evidence type="ECO:0000256" key="7">
    <source>
        <dbReference type="ARBA" id="ARBA00023136"/>
    </source>
</evidence>
<evidence type="ECO:0000256" key="4">
    <source>
        <dbReference type="ARBA" id="ARBA00022927"/>
    </source>
</evidence>
<dbReference type="CDD" id="cd15861">
    <property type="entry name" value="SNARE_SNAP25N_23N_29N_SEC9N"/>
    <property type="match status" value="1"/>
</dbReference>
<sequence>MPTSDLPMSPQLEQIHTEIRDNFRVLANGFQKLDKIKDSSRQSKQLEELTGKMRECKRLIKEFDREIKDEEGRNAPEVNKQLNDEKQSMIKELNSYVSLRKTYMSSLGNKKAELFDTGGGSEPTAEDNVQMASTMSNQELIDAGNKTMDETDRAIERSKQVVHETVEVGTQTAATLKGQTDQMGRIVNELDTIQFSIKKASQLVREIGRQVATDKCIMLFLFLVVCGVIAVIIVKIVNPHNKDIRDIPGLAPPAPTARRLLYLKSGQYLV</sequence>
<evidence type="ECO:0000256" key="5">
    <source>
        <dbReference type="ARBA" id="ARBA00022989"/>
    </source>
</evidence>
<keyword evidence="4" id="KW-0653">Protein transport</keyword>
<dbReference type="GO" id="GO:0005794">
    <property type="term" value="C:Golgi apparatus"/>
    <property type="evidence" value="ECO:0007669"/>
    <property type="project" value="TreeGrafter"/>
</dbReference>
<dbReference type="PROSITE" id="PS50192">
    <property type="entry name" value="T_SNARE"/>
    <property type="match status" value="1"/>
</dbReference>
<evidence type="ECO:0000256" key="2">
    <source>
        <dbReference type="ARBA" id="ARBA00022448"/>
    </source>
</evidence>
<dbReference type="GO" id="GO:0031201">
    <property type="term" value="C:SNARE complex"/>
    <property type="evidence" value="ECO:0007669"/>
    <property type="project" value="InterPro"/>
</dbReference>
<dbReference type="SMART" id="SM00397">
    <property type="entry name" value="t_SNARE"/>
    <property type="match status" value="1"/>
</dbReference>
<comment type="subcellular location">
    <subcellularLocation>
        <location evidence="1">Membrane</location>
        <topology evidence="1">Single-pass type IV membrane protein</topology>
    </subcellularLocation>
</comment>
<dbReference type="GO" id="GO:0005789">
    <property type="term" value="C:endoplasmic reticulum membrane"/>
    <property type="evidence" value="ECO:0007669"/>
    <property type="project" value="TreeGrafter"/>
</dbReference>
<keyword evidence="3" id="KW-0812">Transmembrane</keyword>
<dbReference type="EMBL" id="CP093349">
    <property type="protein sequence ID" value="WOH07416.1"/>
    <property type="molecule type" value="Genomic_DNA"/>
</dbReference>
<keyword evidence="7" id="KW-0472">Membrane</keyword>
<dbReference type="InterPro" id="IPR044766">
    <property type="entry name" value="NPSN/SNAP25-like_N_SNARE"/>
</dbReference>
<dbReference type="FunFam" id="1.20.5.110:FF:000021">
    <property type="entry name" value="novel plant SNARE 11"/>
    <property type="match status" value="1"/>
</dbReference>
<name>A0A161WPP2_DAUCS</name>
<dbReference type="Gene3D" id="1.20.5.110">
    <property type="match status" value="1"/>
</dbReference>
<gene>
    <name evidence="9" type="ORF">DCAR_0726846</name>
</gene>
<dbReference type="GO" id="GO:0005484">
    <property type="term" value="F:SNAP receptor activity"/>
    <property type="evidence" value="ECO:0007669"/>
    <property type="project" value="InterPro"/>
</dbReference>
<dbReference type="Proteomes" id="UP000077755">
    <property type="component" value="Chromosome 7"/>
</dbReference>
<organism evidence="9 10">
    <name type="scientific">Daucus carota subsp. sativus</name>
    <name type="common">Carrot</name>
    <dbReference type="NCBI Taxonomy" id="79200"/>
    <lineage>
        <taxon>Eukaryota</taxon>
        <taxon>Viridiplantae</taxon>
        <taxon>Streptophyta</taxon>
        <taxon>Embryophyta</taxon>
        <taxon>Tracheophyta</taxon>
        <taxon>Spermatophyta</taxon>
        <taxon>Magnoliopsida</taxon>
        <taxon>eudicotyledons</taxon>
        <taxon>Gunneridae</taxon>
        <taxon>Pentapetalae</taxon>
        <taxon>asterids</taxon>
        <taxon>campanulids</taxon>
        <taxon>Apiales</taxon>
        <taxon>Apiaceae</taxon>
        <taxon>Apioideae</taxon>
        <taxon>Scandiceae</taxon>
        <taxon>Daucinae</taxon>
        <taxon>Daucus</taxon>
        <taxon>Daucus sect. Daucus</taxon>
    </lineage>
</organism>
<dbReference type="GO" id="GO:0012507">
    <property type="term" value="C:ER to Golgi transport vesicle membrane"/>
    <property type="evidence" value="ECO:0007669"/>
    <property type="project" value="TreeGrafter"/>
</dbReference>
<evidence type="ECO:0000256" key="3">
    <source>
        <dbReference type="ARBA" id="ARBA00022692"/>
    </source>
</evidence>
<protein>
    <submittedName>
        <fullName evidence="9">Uncharacterized protein</fullName>
    </submittedName>
</protein>
<dbReference type="AlphaFoldDB" id="A0A161WPP2"/>
<dbReference type="GO" id="GO:0031902">
    <property type="term" value="C:late endosome membrane"/>
    <property type="evidence" value="ECO:0007669"/>
    <property type="project" value="TreeGrafter"/>
</dbReference>
<evidence type="ECO:0000256" key="1">
    <source>
        <dbReference type="ARBA" id="ARBA00004211"/>
    </source>
</evidence>
<dbReference type="GO" id="GO:0006906">
    <property type="term" value="P:vesicle fusion"/>
    <property type="evidence" value="ECO:0007669"/>
    <property type="project" value="TreeGrafter"/>
</dbReference>
<evidence type="ECO:0000256" key="6">
    <source>
        <dbReference type="ARBA" id="ARBA00023054"/>
    </source>
</evidence>
<keyword evidence="10" id="KW-1185">Reference proteome</keyword>
<evidence type="ECO:0000313" key="9">
    <source>
        <dbReference type="EMBL" id="WOH07416.1"/>
    </source>
</evidence>
<keyword evidence="6" id="KW-0175">Coiled coil</keyword>
<reference evidence="9" key="1">
    <citation type="journal article" date="2016" name="Nat. Genet.">
        <title>A high-quality carrot genome assembly provides new insights into carotenoid accumulation and asterid genome evolution.</title>
        <authorList>
            <person name="Iorizzo M."/>
            <person name="Ellison S."/>
            <person name="Senalik D."/>
            <person name="Zeng P."/>
            <person name="Satapoomin P."/>
            <person name="Huang J."/>
            <person name="Bowman M."/>
            <person name="Iovene M."/>
            <person name="Sanseverino W."/>
            <person name="Cavagnaro P."/>
            <person name="Yildiz M."/>
            <person name="Macko-Podgorni A."/>
            <person name="Moranska E."/>
            <person name="Grzebelus E."/>
            <person name="Grzebelus D."/>
            <person name="Ashrafi H."/>
            <person name="Zheng Z."/>
            <person name="Cheng S."/>
            <person name="Spooner D."/>
            <person name="Van Deynze A."/>
            <person name="Simon P."/>
        </authorList>
    </citation>
    <scope>NUCLEOTIDE SEQUENCE</scope>
    <source>
        <tissue evidence="9">Leaf</tissue>
    </source>
</reference>
<keyword evidence="2" id="KW-0813">Transport</keyword>
<accession>A0A161WPP2</accession>